<reference evidence="2" key="1">
    <citation type="journal article" date="2023" name="Mol. Phylogenet. Evol.">
        <title>Genome-scale phylogeny and comparative genomics of the fungal order Sordariales.</title>
        <authorList>
            <person name="Hensen N."/>
            <person name="Bonometti L."/>
            <person name="Westerberg I."/>
            <person name="Brannstrom I.O."/>
            <person name="Guillou S."/>
            <person name="Cros-Aarteil S."/>
            <person name="Calhoun S."/>
            <person name="Haridas S."/>
            <person name="Kuo A."/>
            <person name="Mondo S."/>
            <person name="Pangilinan J."/>
            <person name="Riley R."/>
            <person name="LaButti K."/>
            <person name="Andreopoulos B."/>
            <person name="Lipzen A."/>
            <person name="Chen C."/>
            <person name="Yan M."/>
            <person name="Daum C."/>
            <person name="Ng V."/>
            <person name="Clum A."/>
            <person name="Steindorff A."/>
            <person name="Ohm R.A."/>
            <person name="Martin F."/>
            <person name="Silar P."/>
            <person name="Natvig D.O."/>
            <person name="Lalanne C."/>
            <person name="Gautier V."/>
            <person name="Ament-Velasquez S.L."/>
            <person name="Kruys A."/>
            <person name="Hutchinson M.I."/>
            <person name="Powell A.J."/>
            <person name="Barry K."/>
            <person name="Miller A.N."/>
            <person name="Grigoriev I.V."/>
            <person name="Debuchy R."/>
            <person name="Gladieux P."/>
            <person name="Hiltunen Thoren M."/>
            <person name="Johannesson H."/>
        </authorList>
    </citation>
    <scope>NUCLEOTIDE SEQUENCE [LARGE SCALE GENOMIC DNA]</scope>
    <source>
        <strain evidence="2">CBS 284.82</strain>
    </source>
</reference>
<sequence>MAAQTDGCLRLLHHRALSGTPPRSRRLALVVPEARPSAAATWIFLLSATQFTQPALTLMKKASFETQWQRNSSRVTFAGQSLGESSALAAVADITDQVTGGGNDRGYHSLRDNLKGIRQAVDAKTGEPVDEAKYEKYILEHSGIPVIDPELLDGYEPNKKQELATWGLTIANFAAVLFHGAPGRGQEQDRAVGHQQAACPLVNFPKAALLFFGRALGSFNKQDREDDEEYVNSAQTRGLDEHGVYEVMATLMQCKEKWIAVNINSVQTRALDMDSFNNVMATLMQRKEKWIIVKLLSRLQATEDEHLRHSLTKFFEDCNLEFRTGGSSKTGSRTPFSARLGNLSYDAAVTEFFEDCNPGSHKHFLASSTDVADNKISSVNEGSILIQLLGISALIRMILRGP</sequence>
<evidence type="ECO:0000313" key="1">
    <source>
        <dbReference type="EMBL" id="KAK4034880.1"/>
    </source>
</evidence>
<dbReference type="GO" id="GO:0016740">
    <property type="term" value="F:transferase activity"/>
    <property type="evidence" value="ECO:0007669"/>
    <property type="project" value="InterPro"/>
</dbReference>
<name>A0AAN6PCD6_9PEZI</name>
<dbReference type="Gene3D" id="3.40.366.10">
    <property type="entry name" value="Malonyl-Coenzyme A Acyl Carrier Protein, domain 2"/>
    <property type="match status" value="1"/>
</dbReference>
<organism evidence="1 2">
    <name type="scientific">Parachaetomium inaequale</name>
    <dbReference type="NCBI Taxonomy" id="2588326"/>
    <lineage>
        <taxon>Eukaryota</taxon>
        <taxon>Fungi</taxon>
        <taxon>Dikarya</taxon>
        <taxon>Ascomycota</taxon>
        <taxon>Pezizomycotina</taxon>
        <taxon>Sordariomycetes</taxon>
        <taxon>Sordariomycetidae</taxon>
        <taxon>Sordariales</taxon>
        <taxon>Chaetomiaceae</taxon>
        <taxon>Parachaetomium</taxon>
    </lineage>
</organism>
<dbReference type="AlphaFoldDB" id="A0AAN6PCD6"/>
<evidence type="ECO:0000313" key="2">
    <source>
        <dbReference type="Proteomes" id="UP001303115"/>
    </source>
</evidence>
<proteinExistence type="predicted"/>
<dbReference type="Proteomes" id="UP001303115">
    <property type="component" value="Unassembled WGS sequence"/>
</dbReference>
<keyword evidence="2" id="KW-1185">Reference proteome</keyword>
<gene>
    <name evidence="1" type="ORF">C8A01DRAFT_38646</name>
</gene>
<dbReference type="InterPro" id="IPR001227">
    <property type="entry name" value="Ac_transferase_dom_sf"/>
</dbReference>
<protein>
    <submittedName>
        <fullName evidence="1">Uncharacterized protein</fullName>
    </submittedName>
</protein>
<accession>A0AAN6PCD6</accession>
<dbReference type="EMBL" id="MU854462">
    <property type="protein sequence ID" value="KAK4034880.1"/>
    <property type="molecule type" value="Genomic_DNA"/>
</dbReference>
<comment type="caution">
    <text evidence="1">The sequence shown here is derived from an EMBL/GenBank/DDBJ whole genome shotgun (WGS) entry which is preliminary data.</text>
</comment>